<accession>A0ABW4ZIG4</accession>
<sequence>MHFYLNNILYLSAILCTTSFSFVSCDRSYSNYLTEAADSPELRALSSEYEINLYADSIDALLPFCKVERSMVYSLGDYSFHVNKYSYQGQAVLYREWGTSGEYGSTDKRYYIKDQNVSFLVENSYTPTASKPYSFLKAYFKDGGVFHAKQVNALTKQALSDQDFEDVEFTGFKPANITLFEDALSQQGKFDLTFERIIECSKAKYLIFSNNGFNSYRAPVKVENTDEFIQEITSNPLRYKGEKLDIVWGLSDSNEVIYTNGKLKKRD</sequence>
<dbReference type="EMBL" id="JBHUHZ010000001">
    <property type="protein sequence ID" value="MFD2161823.1"/>
    <property type="molecule type" value="Genomic_DNA"/>
</dbReference>
<proteinExistence type="predicted"/>
<name>A0ABW4ZIG4_9SPHI</name>
<gene>
    <name evidence="1" type="ORF">ACFSJU_05420</name>
</gene>
<keyword evidence="2" id="KW-1185">Reference proteome</keyword>
<dbReference type="RefSeq" id="WP_255898490.1">
    <property type="nucleotide sequence ID" value="NZ_JAFMZO010000001.1"/>
</dbReference>
<comment type="caution">
    <text evidence="1">The sequence shown here is derived from an EMBL/GenBank/DDBJ whole genome shotgun (WGS) entry which is preliminary data.</text>
</comment>
<evidence type="ECO:0000313" key="2">
    <source>
        <dbReference type="Proteomes" id="UP001597387"/>
    </source>
</evidence>
<protein>
    <submittedName>
        <fullName evidence="1">Uncharacterized protein</fullName>
    </submittedName>
</protein>
<evidence type="ECO:0000313" key="1">
    <source>
        <dbReference type="EMBL" id="MFD2161823.1"/>
    </source>
</evidence>
<dbReference type="Proteomes" id="UP001597387">
    <property type="component" value="Unassembled WGS sequence"/>
</dbReference>
<reference evidence="2" key="1">
    <citation type="journal article" date="2019" name="Int. J. Syst. Evol. Microbiol.">
        <title>The Global Catalogue of Microorganisms (GCM) 10K type strain sequencing project: providing services to taxonomists for standard genome sequencing and annotation.</title>
        <authorList>
            <consortium name="The Broad Institute Genomics Platform"/>
            <consortium name="The Broad Institute Genome Sequencing Center for Infectious Disease"/>
            <person name="Wu L."/>
            <person name="Ma J."/>
        </authorList>
    </citation>
    <scope>NUCLEOTIDE SEQUENCE [LARGE SCALE GENOMIC DNA]</scope>
    <source>
        <strain evidence="2">KCTC 42217</strain>
    </source>
</reference>
<organism evidence="1 2">
    <name type="scientific">Paradesertivirga mongoliensis</name>
    <dbReference type="NCBI Taxonomy" id="2100740"/>
    <lineage>
        <taxon>Bacteria</taxon>
        <taxon>Pseudomonadati</taxon>
        <taxon>Bacteroidota</taxon>
        <taxon>Sphingobacteriia</taxon>
        <taxon>Sphingobacteriales</taxon>
        <taxon>Sphingobacteriaceae</taxon>
        <taxon>Paradesertivirga</taxon>
    </lineage>
</organism>